<dbReference type="InterPro" id="IPR050705">
    <property type="entry name" value="Cytochrome_P450_3A"/>
</dbReference>
<dbReference type="AlphaFoldDB" id="A0A7J7JBR3"/>
<keyword evidence="9" id="KW-0732">Signal</keyword>
<keyword evidence="3 7" id="KW-0479">Metal-binding</keyword>
<accession>A0A7J7JBR3</accession>
<dbReference type="GO" id="GO:0016705">
    <property type="term" value="F:oxidoreductase activity, acting on paired donors, with incorporation or reduction of molecular oxygen"/>
    <property type="evidence" value="ECO:0007669"/>
    <property type="project" value="InterPro"/>
</dbReference>
<comment type="caution">
    <text evidence="10">The sequence shown here is derived from an EMBL/GenBank/DDBJ whole genome shotgun (WGS) entry which is preliminary data.</text>
</comment>
<dbReference type="InterPro" id="IPR036396">
    <property type="entry name" value="Cyt_P450_sf"/>
</dbReference>
<dbReference type="SUPFAM" id="SSF48264">
    <property type="entry name" value="Cytochrome P450"/>
    <property type="match status" value="1"/>
</dbReference>
<dbReference type="PANTHER" id="PTHR24302:SF15">
    <property type="entry name" value="FATTY-ACID PEROXYGENASE"/>
    <property type="match status" value="1"/>
</dbReference>
<name>A0A7J7JBR3_BUGNE</name>
<dbReference type="PROSITE" id="PS00086">
    <property type="entry name" value="CYTOCHROME_P450"/>
    <property type="match status" value="1"/>
</dbReference>
<dbReference type="InterPro" id="IPR001128">
    <property type="entry name" value="Cyt_P450"/>
</dbReference>
<protein>
    <submittedName>
        <fullName evidence="10">TBXAS1</fullName>
    </submittedName>
</protein>
<evidence type="ECO:0000256" key="2">
    <source>
        <dbReference type="ARBA" id="ARBA00022617"/>
    </source>
</evidence>
<evidence type="ECO:0000256" key="9">
    <source>
        <dbReference type="SAM" id="SignalP"/>
    </source>
</evidence>
<dbReference type="GO" id="GO:0020037">
    <property type="term" value="F:heme binding"/>
    <property type="evidence" value="ECO:0007669"/>
    <property type="project" value="InterPro"/>
</dbReference>
<evidence type="ECO:0000313" key="10">
    <source>
        <dbReference type="EMBL" id="KAF6023071.1"/>
    </source>
</evidence>
<dbReference type="InterPro" id="IPR017972">
    <property type="entry name" value="Cyt_P450_CS"/>
</dbReference>
<feature type="signal peptide" evidence="9">
    <location>
        <begin position="1"/>
        <end position="21"/>
    </location>
</feature>
<dbReference type="GO" id="GO:0008395">
    <property type="term" value="F:steroid hydroxylase activity"/>
    <property type="evidence" value="ECO:0007669"/>
    <property type="project" value="TreeGrafter"/>
</dbReference>
<evidence type="ECO:0000256" key="4">
    <source>
        <dbReference type="ARBA" id="ARBA00023002"/>
    </source>
</evidence>
<dbReference type="PANTHER" id="PTHR24302">
    <property type="entry name" value="CYTOCHROME P450 FAMILY 3"/>
    <property type="match status" value="1"/>
</dbReference>
<keyword evidence="8" id="KW-0503">Monooxygenase</keyword>
<feature type="chain" id="PRO_5029528330" evidence="9">
    <location>
        <begin position="22"/>
        <end position="586"/>
    </location>
</feature>
<keyword evidence="2 7" id="KW-0349">Heme</keyword>
<dbReference type="Pfam" id="PF00067">
    <property type="entry name" value="p450"/>
    <property type="match status" value="2"/>
</dbReference>
<evidence type="ECO:0000256" key="5">
    <source>
        <dbReference type="ARBA" id="ARBA00023004"/>
    </source>
</evidence>
<evidence type="ECO:0000256" key="3">
    <source>
        <dbReference type="ARBA" id="ARBA00022723"/>
    </source>
</evidence>
<sequence length="586" mass="66367">MFLTSILILITIILLHLSARSRQKKLNLFNELGIAGPKPNVVFGNLHSLSGKKYVETLSDWTKEYGKIYGYYEGSSPVIVTSDPDVIKEVFVKQFNNFYGRRLLPVQPEPDTGADRDVHILFSRGHRWKRLRSTISPSFSSAKIKSMMPLIKCCINETMTILERKSAEGESFDIHSVLQGLTIDVIGTCAFGLEPQFQKNRDEDPFIIRCQRLFTDFAKRPFIVILGAIFPELSRFWWKLCKLVSAYTYDDMDWLFTNLGSVIDKRKSHTLENIRSENTSQYKRVDLLQILLDAEVGSGSAKGSTVAHLTMRDSEEDHNSNYEMDSNVNFSPEISSSSQKYLTSQIEHKQLESASQQDKWSYAAGATSAKPKTRLSLDEVKASSVVFLIAGYETLSNLLAYVVYELAVNPHCQKKLQLEIDNTFDDVDDLCYDKLSSLKYLDMIISETLRKYPIASLLTGRLCMNTTEVSGYTIPQGTTVQPDIWSLHYSAEHWGPEDPQQFHPDRFLPECVAKRHPMAYMPFGAGPKNCIGMRFAMTECKITLATLFKKFNILPSEQTKIPCELIETASLSPKDGVVIKLEPRSS</sequence>
<reference evidence="10" key="1">
    <citation type="submission" date="2020-06" db="EMBL/GenBank/DDBJ databases">
        <title>Draft genome of Bugula neritina, a colonial animal packing powerful symbionts and potential medicines.</title>
        <authorList>
            <person name="Rayko M."/>
        </authorList>
    </citation>
    <scope>NUCLEOTIDE SEQUENCE [LARGE SCALE GENOMIC DNA]</scope>
    <source>
        <strain evidence="10">Kwan_BN1</strain>
    </source>
</reference>
<evidence type="ECO:0000256" key="8">
    <source>
        <dbReference type="RuleBase" id="RU000461"/>
    </source>
</evidence>
<keyword evidence="4 8" id="KW-0560">Oxidoreductase</keyword>
<comment type="cofactor">
    <cofactor evidence="7">
        <name>heme</name>
        <dbReference type="ChEBI" id="CHEBI:30413"/>
    </cofactor>
</comment>
<dbReference type="Proteomes" id="UP000593567">
    <property type="component" value="Unassembled WGS sequence"/>
</dbReference>
<evidence type="ECO:0000256" key="7">
    <source>
        <dbReference type="PIRSR" id="PIRSR602401-1"/>
    </source>
</evidence>
<organism evidence="10 11">
    <name type="scientific">Bugula neritina</name>
    <name type="common">Brown bryozoan</name>
    <name type="synonym">Sertularia neritina</name>
    <dbReference type="NCBI Taxonomy" id="10212"/>
    <lineage>
        <taxon>Eukaryota</taxon>
        <taxon>Metazoa</taxon>
        <taxon>Spiralia</taxon>
        <taxon>Lophotrochozoa</taxon>
        <taxon>Bryozoa</taxon>
        <taxon>Gymnolaemata</taxon>
        <taxon>Cheilostomatida</taxon>
        <taxon>Flustrina</taxon>
        <taxon>Buguloidea</taxon>
        <taxon>Bugulidae</taxon>
        <taxon>Bugula</taxon>
    </lineage>
</organism>
<gene>
    <name evidence="10" type="ORF">EB796_018609</name>
</gene>
<dbReference type="Gene3D" id="1.10.630.10">
    <property type="entry name" value="Cytochrome P450"/>
    <property type="match status" value="1"/>
</dbReference>
<evidence type="ECO:0000313" key="11">
    <source>
        <dbReference type="Proteomes" id="UP000593567"/>
    </source>
</evidence>
<evidence type="ECO:0000256" key="6">
    <source>
        <dbReference type="ARBA" id="ARBA00043906"/>
    </source>
</evidence>
<keyword evidence="5 7" id="KW-0408">Iron</keyword>
<feature type="binding site" description="axial binding residue" evidence="7">
    <location>
        <position position="530"/>
    </location>
    <ligand>
        <name>heme</name>
        <dbReference type="ChEBI" id="CHEBI:30413"/>
    </ligand>
    <ligandPart>
        <name>Fe</name>
        <dbReference type="ChEBI" id="CHEBI:18248"/>
    </ligandPart>
</feature>
<keyword evidence="11" id="KW-1185">Reference proteome</keyword>
<dbReference type="EMBL" id="VXIV02002765">
    <property type="protein sequence ID" value="KAF6023071.1"/>
    <property type="molecule type" value="Genomic_DNA"/>
</dbReference>
<dbReference type="PRINTS" id="PR00463">
    <property type="entry name" value="EP450I"/>
</dbReference>
<dbReference type="PRINTS" id="PR00385">
    <property type="entry name" value="P450"/>
</dbReference>
<comment type="similarity">
    <text evidence="1 8">Belongs to the cytochrome P450 family.</text>
</comment>
<proteinExistence type="inferred from homology"/>
<comment type="function">
    <text evidence="6">Cytochromes P450 are a group of heme-thiolate monooxygenases. They oxidize a variety of structurally unrelated compounds, including steroids, fatty acids, and xenobiotics.</text>
</comment>
<dbReference type="InterPro" id="IPR002401">
    <property type="entry name" value="Cyt_P450_E_grp-I"/>
</dbReference>
<dbReference type="CDD" id="cd11055">
    <property type="entry name" value="CYP3A-like"/>
    <property type="match status" value="1"/>
</dbReference>
<evidence type="ECO:0000256" key="1">
    <source>
        <dbReference type="ARBA" id="ARBA00010617"/>
    </source>
</evidence>
<dbReference type="GO" id="GO:0005506">
    <property type="term" value="F:iron ion binding"/>
    <property type="evidence" value="ECO:0007669"/>
    <property type="project" value="InterPro"/>
</dbReference>
<dbReference type="OrthoDB" id="2789670at2759"/>